<evidence type="ECO:0000256" key="2">
    <source>
        <dbReference type="ARBA" id="ARBA00022837"/>
    </source>
</evidence>
<keyword evidence="3" id="KW-0378">Hydrolase</keyword>
<dbReference type="RefSeq" id="XP_017773342.1">
    <property type="nucleotide sequence ID" value="XM_017917853.1"/>
</dbReference>
<dbReference type="InterPro" id="IPR002048">
    <property type="entry name" value="EF_hand_dom"/>
</dbReference>
<evidence type="ECO:0000256" key="3">
    <source>
        <dbReference type="RuleBase" id="RU004273"/>
    </source>
</evidence>
<evidence type="ECO:0000256" key="1">
    <source>
        <dbReference type="ARBA" id="ARBA00008294"/>
    </source>
</evidence>
<dbReference type="SUPFAM" id="SSF47473">
    <property type="entry name" value="EF-hand"/>
    <property type="match status" value="1"/>
</dbReference>
<dbReference type="EC" id="3.1.3.16" evidence="3"/>
<comment type="catalytic activity">
    <reaction evidence="3">
        <text>O-phospho-L-threonyl-[protein] + H2O = L-threonyl-[protein] + phosphate</text>
        <dbReference type="Rhea" id="RHEA:47004"/>
        <dbReference type="Rhea" id="RHEA-COMP:11060"/>
        <dbReference type="Rhea" id="RHEA-COMP:11605"/>
        <dbReference type="ChEBI" id="CHEBI:15377"/>
        <dbReference type="ChEBI" id="CHEBI:30013"/>
        <dbReference type="ChEBI" id="CHEBI:43474"/>
        <dbReference type="ChEBI" id="CHEBI:61977"/>
        <dbReference type="EC" id="3.1.3.16"/>
    </reaction>
</comment>
<dbReference type="GeneID" id="108560344"/>
<dbReference type="InterPro" id="IPR018247">
    <property type="entry name" value="EF_Hand_1_Ca_BS"/>
</dbReference>
<name>A0ABM1MFJ2_NICVS</name>
<keyword evidence="5" id="KW-1185">Reference proteome</keyword>
<sequence>MDIYKIYKVWLPMQTQCAYCMHCVFIVRLTSDQRRRVAPPVGRFAGKLKWVTVADIGKYYKQEAICSPVLLELYPKECEHGGGDKFYPNETQITKLLIEVPDKLSFDGLGNYESTLEASGLKVYQCTIYREFLHMCYPNFLMSPSCFCKSLLEMGVPREDTIFIFRAADMTNRKFLSFKDYICILATMEPSTNHGGISGEVRCRYIFRFFDRDRDGHINYKELKDFVIYMRKNKGLAVDPTSVEKEQKSYSLALNVTPNKSINMIDFLKMAGELRIRGLSQVLRFPRSLKVYYQNSMDKADSKGKADETKLLSMEVPPKSKVASAYAKCADFQIAAHTIRIRKSGTMINLEAMWNIRDVCSDTTLQQANINADSRRLSCEINSQDSVCNDLIRSLRHLVNVNKMKSGNRGNKRDTYTWGPIDKNMFAQKLIEVCKRARELLKKEARLLDLHSPIYILGDFHGNYGDLQYFEKMFWPLCPGFCPCGLLFLGDYVDRGLYGLEVITYLFCYKVLYPNKINLIRGNHEIRDIQRVFTFHGECLFKFGEKVGEQVWENINTVFDTMPLAGIIDGKIFCCHGGIPPPWLCPIATAINNIPNPLPQPDIQSSLAWELMWNDPIKDCHITPEVDVELKANDGFAMNVRRGTAHVFNCDGLERFLNINGFSHVVRAHEMVIAGYNVLHKGKLLTVFSTSKYNNQNNEAACILVDNGKMRMMRLEPSV</sequence>
<evidence type="ECO:0000313" key="5">
    <source>
        <dbReference type="Proteomes" id="UP000695000"/>
    </source>
</evidence>
<dbReference type="PANTHER" id="PTHR11668">
    <property type="entry name" value="SERINE/THREONINE PROTEIN PHOSPHATASE"/>
    <property type="match status" value="1"/>
</dbReference>
<dbReference type="Proteomes" id="UP000695000">
    <property type="component" value="Unplaced"/>
</dbReference>
<dbReference type="Pfam" id="PF00149">
    <property type="entry name" value="Metallophos"/>
    <property type="match status" value="1"/>
</dbReference>
<reference evidence="6" key="1">
    <citation type="submission" date="2025-08" db="UniProtKB">
        <authorList>
            <consortium name="RefSeq"/>
        </authorList>
    </citation>
    <scope>IDENTIFICATION</scope>
    <source>
        <tissue evidence="6">Whole Larva</tissue>
    </source>
</reference>
<dbReference type="Pfam" id="PF00036">
    <property type="entry name" value="EF-hand_1"/>
    <property type="match status" value="1"/>
</dbReference>
<dbReference type="InterPro" id="IPR050341">
    <property type="entry name" value="PP1_catalytic_subunit"/>
</dbReference>
<dbReference type="PROSITE" id="PS50222">
    <property type="entry name" value="EF_HAND_2"/>
    <property type="match status" value="1"/>
</dbReference>
<dbReference type="PANTHER" id="PTHR11668:SF496">
    <property type="entry name" value="SERINE_THREONINE-PROTEIN PHOSPHATASE"/>
    <property type="match status" value="1"/>
</dbReference>
<dbReference type="Gene3D" id="3.60.21.10">
    <property type="match status" value="1"/>
</dbReference>
<dbReference type="Gene3D" id="1.10.238.10">
    <property type="entry name" value="EF-hand"/>
    <property type="match status" value="1"/>
</dbReference>
<keyword evidence="2" id="KW-0106">Calcium</keyword>
<organism evidence="5 6">
    <name type="scientific">Nicrophorus vespilloides</name>
    <name type="common">Boreal carrion beetle</name>
    <dbReference type="NCBI Taxonomy" id="110193"/>
    <lineage>
        <taxon>Eukaryota</taxon>
        <taxon>Metazoa</taxon>
        <taxon>Ecdysozoa</taxon>
        <taxon>Arthropoda</taxon>
        <taxon>Hexapoda</taxon>
        <taxon>Insecta</taxon>
        <taxon>Pterygota</taxon>
        <taxon>Neoptera</taxon>
        <taxon>Endopterygota</taxon>
        <taxon>Coleoptera</taxon>
        <taxon>Polyphaga</taxon>
        <taxon>Staphyliniformia</taxon>
        <taxon>Silphidae</taxon>
        <taxon>Nicrophorinae</taxon>
        <taxon>Nicrophorus</taxon>
    </lineage>
</organism>
<protein>
    <recommendedName>
        <fullName evidence="3">Serine/threonine-protein phosphatase</fullName>
        <ecNumber evidence="3">3.1.3.16</ecNumber>
    </recommendedName>
</protein>
<comment type="similarity">
    <text evidence="1 3">Belongs to the PPP phosphatase family.</text>
</comment>
<dbReference type="PROSITE" id="PS00018">
    <property type="entry name" value="EF_HAND_1"/>
    <property type="match status" value="1"/>
</dbReference>
<dbReference type="InterPro" id="IPR011992">
    <property type="entry name" value="EF-hand-dom_pair"/>
</dbReference>
<dbReference type="SMART" id="SM00156">
    <property type="entry name" value="PP2Ac"/>
    <property type="match status" value="1"/>
</dbReference>
<accession>A0ABM1MFJ2</accession>
<dbReference type="InterPro" id="IPR029052">
    <property type="entry name" value="Metallo-depent_PP-like"/>
</dbReference>
<dbReference type="PROSITE" id="PS00125">
    <property type="entry name" value="SER_THR_PHOSPHATASE"/>
    <property type="match status" value="1"/>
</dbReference>
<dbReference type="PRINTS" id="PR00114">
    <property type="entry name" value="STPHPHTASE"/>
</dbReference>
<proteinExistence type="inferred from homology"/>
<gene>
    <name evidence="6" type="primary">LOC108560344</name>
</gene>
<evidence type="ECO:0000259" key="4">
    <source>
        <dbReference type="PROSITE" id="PS50222"/>
    </source>
</evidence>
<dbReference type="CDD" id="cd00144">
    <property type="entry name" value="MPP_PPP_family"/>
    <property type="match status" value="1"/>
</dbReference>
<dbReference type="SUPFAM" id="SSF56300">
    <property type="entry name" value="Metallo-dependent phosphatases"/>
    <property type="match status" value="1"/>
</dbReference>
<dbReference type="InterPro" id="IPR004843">
    <property type="entry name" value="Calcineurin-like_PHP"/>
</dbReference>
<dbReference type="InterPro" id="IPR006186">
    <property type="entry name" value="Ser/Thr-sp_prot-phosphatase"/>
</dbReference>
<feature type="domain" description="EF-hand" evidence="4">
    <location>
        <begin position="198"/>
        <end position="233"/>
    </location>
</feature>
<evidence type="ECO:0000313" key="6">
    <source>
        <dbReference type="RefSeq" id="XP_017773342.1"/>
    </source>
</evidence>